<proteinExistence type="predicted"/>
<feature type="region of interest" description="Disordered" evidence="5">
    <location>
        <begin position="278"/>
        <end position="426"/>
    </location>
</feature>
<feature type="compositionally biased region" description="Low complexity" evidence="5">
    <location>
        <begin position="402"/>
        <end position="420"/>
    </location>
</feature>
<sequence>MDDLRLVQALREHARGAIAALYDAYADRLYRYCLVLCDSAETARRALCDTFLVAEARISALSRPETLATWMYAWARRECLRTREGEGPAPDEPGLDPASGGPDADLRVLAWNALHSLSCADQEILALNTCHPGVDAAVLLGLRPAEAQAALAQARDRLRTAVAAEILVRKGPFDHADRQISVSRVFDLMPVAHAPADLRERLLRWFSDPEMLPYRRHVVRRAGHPGHGGFPRADRGGFPGWPVAVGTALTSVCAAALVALLFGQLTAVPSGTYAFGTAGPPGEGRPRGALPAHGANDLTNDPEDLPLLPSPSPGTPLWPPAPPLTPSGDPVTPATPGDDAPPVPAWTPGTTPAPAPTRSHHNHPTSRPSSPPDRPTAQPTTPPPTQNPTPDPSTPPAGEPTGGTTTAPTTPPATGAPTPTQAQARS</sequence>
<evidence type="ECO:0000256" key="2">
    <source>
        <dbReference type="ARBA" id="ARBA00023082"/>
    </source>
</evidence>
<comment type="caution">
    <text evidence="6">The sequence shown here is derived from an EMBL/GenBank/DDBJ whole genome shotgun (WGS) entry which is preliminary data.</text>
</comment>
<feature type="compositionally biased region" description="Pro residues" evidence="5">
    <location>
        <begin position="308"/>
        <end position="325"/>
    </location>
</feature>
<dbReference type="Gene3D" id="1.10.1740.10">
    <property type="match status" value="1"/>
</dbReference>
<keyword evidence="4" id="KW-0804">Transcription</keyword>
<protein>
    <submittedName>
        <fullName evidence="6">Uncharacterized protein</fullName>
    </submittedName>
</protein>
<dbReference type="AlphaFoldDB" id="A0A3A4A1Y7"/>
<keyword evidence="7" id="KW-1185">Reference proteome</keyword>
<dbReference type="GO" id="GO:0016987">
    <property type="term" value="F:sigma factor activity"/>
    <property type="evidence" value="ECO:0007669"/>
    <property type="project" value="UniProtKB-KW"/>
</dbReference>
<evidence type="ECO:0000256" key="3">
    <source>
        <dbReference type="ARBA" id="ARBA00023125"/>
    </source>
</evidence>
<accession>A0A3A4A1Y7</accession>
<keyword evidence="1" id="KW-0805">Transcription regulation</keyword>
<gene>
    <name evidence="6" type="ORF">D5H75_35820</name>
</gene>
<evidence type="ECO:0000256" key="4">
    <source>
        <dbReference type="ARBA" id="ARBA00023163"/>
    </source>
</evidence>
<dbReference type="PANTHER" id="PTHR43133">
    <property type="entry name" value="RNA POLYMERASE ECF-TYPE SIGMA FACTO"/>
    <property type="match status" value="1"/>
</dbReference>
<evidence type="ECO:0000313" key="7">
    <source>
        <dbReference type="Proteomes" id="UP000265768"/>
    </source>
</evidence>
<evidence type="ECO:0000256" key="5">
    <source>
        <dbReference type="SAM" id="MobiDB-lite"/>
    </source>
</evidence>
<dbReference type="SUPFAM" id="SSF88946">
    <property type="entry name" value="Sigma2 domain of RNA polymerase sigma factors"/>
    <property type="match status" value="1"/>
</dbReference>
<keyword evidence="2" id="KW-0731">Sigma factor</keyword>
<dbReference type="EMBL" id="QZEY01000022">
    <property type="protein sequence ID" value="RJL22581.1"/>
    <property type="molecule type" value="Genomic_DNA"/>
</dbReference>
<dbReference type="InterPro" id="IPR013325">
    <property type="entry name" value="RNA_pol_sigma_r2"/>
</dbReference>
<dbReference type="InterPro" id="IPR039425">
    <property type="entry name" value="RNA_pol_sigma-70-like"/>
</dbReference>
<reference evidence="6 7" key="1">
    <citation type="submission" date="2018-09" db="EMBL/GenBank/DDBJ databases">
        <title>YIM 75507 draft genome.</title>
        <authorList>
            <person name="Tang S."/>
            <person name="Feng Y."/>
        </authorList>
    </citation>
    <scope>NUCLEOTIDE SEQUENCE [LARGE SCALE GENOMIC DNA]</scope>
    <source>
        <strain evidence="6 7">YIM 75507</strain>
    </source>
</reference>
<evidence type="ECO:0000256" key="1">
    <source>
        <dbReference type="ARBA" id="ARBA00023015"/>
    </source>
</evidence>
<organism evidence="6 7">
    <name type="scientific">Bailinhaonella thermotolerans</name>
    <dbReference type="NCBI Taxonomy" id="1070861"/>
    <lineage>
        <taxon>Bacteria</taxon>
        <taxon>Bacillati</taxon>
        <taxon>Actinomycetota</taxon>
        <taxon>Actinomycetes</taxon>
        <taxon>Streptosporangiales</taxon>
        <taxon>Streptosporangiaceae</taxon>
        <taxon>Bailinhaonella</taxon>
    </lineage>
</organism>
<dbReference type="RefSeq" id="WP_119931037.1">
    <property type="nucleotide sequence ID" value="NZ_QZEY01000022.1"/>
</dbReference>
<name>A0A3A4A1Y7_9ACTN</name>
<dbReference type="OrthoDB" id="3492533at2"/>
<dbReference type="Proteomes" id="UP000265768">
    <property type="component" value="Unassembled WGS sequence"/>
</dbReference>
<feature type="compositionally biased region" description="Pro residues" evidence="5">
    <location>
        <begin position="339"/>
        <end position="355"/>
    </location>
</feature>
<dbReference type="GO" id="GO:0003677">
    <property type="term" value="F:DNA binding"/>
    <property type="evidence" value="ECO:0007669"/>
    <property type="project" value="UniProtKB-KW"/>
</dbReference>
<feature type="compositionally biased region" description="Pro residues" evidence="5">
    <location>
        <begin position="369"/>
        <end position="398"/>
    </location>
</feature>
<dbReference type="PANTHER" id="PTHR43133:SF8">
    <property type="entry name" value="RNA POLYMERASE SIGMA FACTOR HI_1459-RELATED"/>
    <property type="match status" value="1"/>
</dbReference>
<evidence type="ECO:0000313" key="6">
    <source>
        <dbReference type="EMBL" id="RJL22581.1"/>
    </source>
</evidence>
<dbReference type="GO" id="GO:0006352">
    <property type="term" value="P:DNA-templated transcription initiation"/>
    <property type="evidence" value="ECO:0007669"/>
    <property type="project" value="InterPro"/>
</dbReference>
<keyword evidence="3" id="KW-0238">DNA-binding</keyword>